<dbReference type="Proteomes" id="UP000664203">
    <property type="component" value="Unassembled WGS sequence"/>
</dbReference>
<feature type="domain" description="Nitrogen regulatory protein areA GATA-like" evidence="2">
    <location>
        <begin position="188"/>
        <end position="215"/>
    </location>
</feature>
<feature type="compositionally biased region" description="Polar residues" evidence="1">
    <location>
        <begin position="21"/>
        <end position="44"/>
    </location>
</feature>
<reference evidence="3" key="1">
    <citation type="submission" date="2021-03" db="EMBL/GenBank/DDBJ databases">
        <authorList>
            <person name="Tagirdzhanova G."/>
        </authorList>
    </citation>
    <scope>NUCLEOTIDE SEQUENCE</scope>
</reference>
<feature type="compositionally biased region" description="Low complexity" evidence="1">
    <location>
        <begin position="330"/>
        <end position="356"/>
    </location>
</feature>
<evidence type="ECO:0000313" key="4">
    <source>
        <dbReference type="Proteomes" id="UP000664203"/>
    </source>
</evidence>
<keyword evidence="4" id="KW-1185">Reference proteome</keyword>
<feature type="region of interest" description="Disordered" evidence="1">
    <location>
        <begin position="394"/>
        <end position="546"/>
    </location>
</feature>
<accession>A0A8H3EKG0</accession>
<dbReference type="InterPro" id="IPR013860">
    <property type="entry name" value="AreA_GATA"/>
</dbReference>
<protein>
    <recommendedName>
        <fullName evidence="2">Nitrogen regulatory protein areA GATA-like domain-containing protein</fullName>
    </recommendedName>
</protein>
<feature type="compositionally biased region" description="Polar residues" evidence="1">
    <location>
        <begin position="1"/>
        <end position="11"/>
    </location>
</feature>
<evidence type="ECO:0000313" key="3">
    <source>
        <dbReference type="EMBL" id="CAF9908801.1"/>
    </source>
</evidence>
<comment type="caution">
    <text evidence="3">The sequence shown here is derived from an EMBL/GenBank/DDBJ whole genome shotgun (WGS) entry which is preliminary data.</text>
</comment>
<name>A0A8H3EKG0_9LECA</name>
<dbReference type="PANTHER" id="PTHR28051">
    <property type="entry name" value="PROTEIN MTL1-RELATED"/>
    <property type="match status" value="1"/>
</dbReference>
<dbReference type="OrthoDB" id="5563539at2759"/>
<dbReference type="PANTHER" id="PTHR28051:SF1">
    <property type="entry name" value="PROTEIN MTL1-RELATED"/>
    <property type="match status" value="1"/>
</dbReference>
<evidence type="ECO:0000256" key="1">
    <source>
        <dbReference type="SAM" id="MobiDB-lite"/>
    </source>
</evidence>
<dbReference type="InterPro" id="IPR052292">
    <property type="entry name" value="Glucose_repression_reg"/>
</dbReference>
<dbReference type="GO" id="GO:0007039">
    <property type="term" value="P:protein catabolic process in the vacuole"/>
    <property type="evidence" value="ECO:0007669"/>
    <property type="project" value="TreeGrafter"/>
</dbReference>
<sequence>MTEVLSITQPEGNPHFGSPLRRSSSQTSFLLQNASSYSRSSPSLKQRYATVGYDTSKFPASLPSSAPSSPRMAAPEYSNQPSYTSTPSSSLSLDEQCQTEEDDIIFPLYDDGGYYEEVAEADLPSSSEPPGPDAVTKSASDSALAKPAYPQNSDAIPTAGDDTAIENEPTRHVDYLSHNWKEEDIWASWRHIVAKRKAYSNSPRLENASWRTWAKSKYQLKTVSPETLNWMKDHDVTWLYGPLQTGSVKAFNLNSTPPTNRLSRNNSFASKKPILKKRSLSEIMLQRSLSSSTLMKQATDALRAQQPPRRLHDRPMLGDRALSDFGTSSEPETPLTRTRSTTKTSSTEHSASISTSGVQTPCTKRHIHFNNKVEQCIAINKEVDDRPEYYKAVRDEDEDSSEDDMLVMRPVKNATKAKIRTAPSTPRNSFSTDSKTIAMLPSTTLNYRSDTPDPAEQKSKQKEVFWNGGSHLSPSPSQQTLRPSSPSTNFLLDDDEDADINWQPSASSGRRDSLYPRHGLQLDPSDEDEEAEHSGLRRTPSGMFMPYEDEDDIGNVGLLGRVVDTVNTAKDIAHVIWNVGWHR</sequence>
<gene>
    <name evidence="3" type="ORF">ALECFALPRED_005057</name>
</gene>
<feature type="region of interest" description="Disordered" evidence="1">
    <location>
        <begin position="1"/>
        <end position="97"/>
    </location>
</feature>
<feature type="compositionally biased region" description="Polar residues" evidence="1">
    <location>
        <begin position="470"/>
        <end position="490"/>
    </location>
</feature>
<feature type="region of interest" description="Disordered" evidence="1">
    <location>
        <begin position="296"/>
        <end position="360"/>
    </location>
</feature>
<feature type="region of interest" description="Disordered" evidence="1">
    <location>
        <begin position="121"/>
        <end position="165"/>
    </location>
</feature>
<feature type="compositionally biased region" description="Polar residues" evidence="1">
    <location>
        <begin position="422"/>
        <end position="449"/>
    </location>
</feature>
<dbReference type="GO" id="GO:0042149">
    <property type="term" value="P:cellular response to glucose starvation"/>
    <property type="evidence" value="ECO:0007669"/>
    <property type="project" value="TreeGrafter"/>
</dbReference>
<evidence type="ECO:0000259" key="2">
    <source>
        <dbReference type="Pfam" id="PF08550"/>
    </source>
</evidence>
<dbReference type="AlphaFoldDB" id="A0A8H3EKG0"/>
<dbReference type="GO" id="GO:0005773">
    <property type="term" value="C:vacuole"/>
    <property type="evidence" value="ECO:0007669"/>
    <property type="project" value="GOC"/>
</dbReference>
<organism evidence="3 4">
    <name type="scientific">Alectoria fallacina</name>
    <dbReference type="NCBI Taxonomy" id="1903189"/>
    <lineage>
        <taxon>Eukaryota</taxon>
        <taxon>Fungi</taxon>
        <taxon>Dikarya</taxon>
        <taxon>Ascomycota</taxon>
        <taxon>Pezizomycotina</taxon>
        <taxon>Lecanoromycetes</taxon>
        <taxon>OSLEUM clade</taxon>
        <taxon>Lecanoromycetidae</taxon>
        <taxon>Lecanorales</taxon>
        <taxon>Lecanorineae</taxon>
        <taxon>Parmeliaceae</taxon>
        <taxon>Alectoria</taxon>
    </lineage>
</organism>
<feature type="compositionally biased region" description="Acidic residues" evidence="1">
    <location>
        <begin position="395"/>
        <end position="405"/>
    </location>
</feature>
<feature type="compositionally biased region" description="Low complexity" evidence="1">
    <location>
        <begin position="59"/>
        <end position="93"/>
    </location>
</feature>
<proteinExistence type="predicted"/>
<dbReference type="Pfam" id="PF08550">
    <property type="entry name" value="GATA_AreA"/>
    <property type="match status" value="1"/>
</dbReference>
<dbReference type="EMBL" id="CAJPDR010000031">
    <property type="protein sequence ID" value="CAF9908801.1"/>
    <property type="molecule type" value="Genomic_DNA"/>
</dbReference>